<dbReference type="Gene3D" id="1.10.10.60">
    <property type="entry name" value="Homeodomain-like"/>
    <property type="match status" value="2"/>
</dbReference>
<dbReference type="SUPFAM" id="SSF51182">
    <property type="entry name" value="RmlC-like cupins"/>
    <property type="match status" value="1"/>
</dbReference>
<dbReference type="InterPro" id="IPR018062">
    <property type="entry name" value="HTH_AraC-typ_CS"/>
</dbReference>
<dbReference type="Gene3D" id="2.60.120.10">
    <property type="entry name" value="Jelly Rolls"/>
    <property type="match status" value="1"/>
</dbReference>
<evidence type="ECO:0000313" key="6">
    <source>
        <dbReference type="Proteomes" id="UP000438760"/>
    </source>
</evidence>
<keyword evidence="3" id="KW-0804">Transcription</keyword>
<evidence type="ECO:0000256" key="3">
    <source>
        <dbReference type="ARBA" id="ARBA00023163"/>
    </source>
</evidence>
<dbReference type="EMBL" id="WMJX01000080">
    <property type="protein sequence ID" value="MTG99425.1"/>
    <property type="molecule type" value="Genomic_DNA"/>
</dbReference>
<dbReference type="RefSeq" id="WP_155093412.1">
    <property type="nucleotide sequence ID" value="NZ_CP102754.1"/>
</dbReference>
<evidence type="ECO:0000256" key="1">
    <source>
        <dbReference type="ARBA" id="ARBA00023015"/>
    </source>
</evidence>
<dbReference type="PROSITE" id="PS01124">
    <property type="entry name" value="HTH_ARAC_FAMILY_2"/>
    <property type="match status" value="1"/>
</dbReference>
<dbReference type="Proteomes" id="UP000438760">
    <property type="component" value="Unassembled WGS sequence"/>
</dbReference>
<dbReference type="GO" id="GO:0003700">
    <property type="term" value="F:DNA-binding transcription factor activity"/>
    <property type="evidence" value="ECO:0007669"/>
    <property type="project" value="InterPro"/>
</dbReference>
<dbReference type="Pfam" id="PF02311">
    <property type="entry name" value="AraC_binding"/>
    <property type="match status" value="1"/>
</dbReference>
<protein>
    <submittedName>
        <fullName evidence="5">Helix-turn-helix domain-containing protein</fullName>
    </submittedName>
</protein>
<dbReference type="InterPro" id="IPR014710">
    <property type="entry name" value="RmlC-like_jellyroll"/>
</dbReference>
<keyword evidence="2" id="KW-0238">DNA-binding</keyword>
<proteinExistence type="predicted"/>
<evidence type="ECO:0000313" key="5">
    <source>
        <dbReference type="EMBL" id="MTG99425.1"/>
    </source>
</evidence>
<dbReference type="OrthoDB" id="9779074at2"/>
<dbReference type="PANTHER" id="PTHR11019">
    <property type="entry name" value="HTH-TYPE TRANSCRIPTIONAL REGULATOR NIMR"/>
    <property type="match status" value="1"/>
</dbReference>
<organism evidence="5 6">
    <name type="scientific">Myroides albus</name>
    <dbReference type="NCBI Taxonomy" id="2562892"/>
    <lineage>
        <taxon>Bacteria</taxon>
        <taxon>Pseudomonadati</taxon>
        <taxon>Bacteroidota</taxon>
        <taxon>Flavobacteriia</taxon>
        <taxon>Flavobacteriales</taxon>
        <taxon>Flavobacteriaceae</taxon>
        <taxon>Myroides</taxon>
    </lineage>
</organism>
<dbReference type="SMART" id="SM00342">
    <property type="entry name" value="HTH_ARAC"/>
    <property type="match status" value="1"/>
</dbReference>
<dbReference type="InterPro" id="IPR009057">
    <property type="entry name" value="Homeodomain-like_sf"/>
</dbReference>
<gene>
    <name evidence="5" type="ORF">GJV76_15065</name>
</gene>
<dbReference type="InterPro" id="IPR011051">
    <property type="entry name" value="RmlC_Cupin_sf"/>
</dbReference>
<evidence type="ECO:0000259" key="4">
    <source>
        <dbReference type="PROSITE" id="PS01124"/>
    </source>
</evidence>
<dbReference type="CDD" id="cd06124">
    <property type="entry name" value="cupin_NimR-like_N"/>
    <property type="match status" value="1"/>
</dbReference>
<dbReference type="GO" id="GO:0043565">
    <property type="term" value="F:sequence-specific DNA binding"/>
    <property type="evidence" value="ECO:0007669"/>
    <property type="project" value="InterPro"/>
</dbReference>
<keyword evidence="1" id="KW-0805">Transcription regulation</keyword>
<reference evidence="5 6" key="1">
    <citation type="submission" date="2019-11" db="EMBL/GenBank/DDBJ databases">
        <title>Genome of Strain BIT-d1.</title>
        <authorList>
            <person name="Yang Y."/>
        </authorList>
    </citation>
    <scope>NUCLEOTIDE SEQUENCE [LARGE SCALE GENOMIC DNA]</scope>
    <source>
        <strain evidence="5 6">BIT-d1</strain>
    </source>
</reference>
<dbReference type="PANTHER" id="PTHR11019:SF159">
    <property type="entry name" value="TRANSCRIPTIONAL REGULATOR-RELATED"/>
    <property type="match status" value="1"/>
</dbReference>
<dbReference type="Pfam" id="PF12833">
    <property type="entry name" value="HTH_18"/>
    <property type="match status" value="1"/>
</dbReference>
<dbReference type="InterPro" id="IPR003313">
    <property type="entry name" value="AraC-bd"/>
</dbReference>
<evidence type="ECO:0000256" key="2">
    <source>
        <dbReference type="ARBA" id="ARBA00023125"/>
    </source>
</evidence>
<accession>A0A6I3LTX3</accession>
<keyword evidence="6" id="KW-1185">Reference proteome</keyword>
<dbReference type="SUPFAM" id="SSF46689">
    <property type="entry name" value="Homeodomain-like"/>
    <property type="match status" value="1"/>
</dbReference>
<sequence length="258" mass="30341">MAYLEPTDYFKAEDIDLPVVGIASNLVLHDSGYHHHDHHYQILYAPSGCMTLTTDDRQVILPPSRLMFIPPTVKHRVTFRNVVDYRSIYIRSEYFNKLDSGLKVIAVNPLLRELIERICFWKFTSYDQRQENLLSVFWDELELAKSEDFTLKIPEDYRLKSQIEKYVLHKELPPFLSVLANSVGASEKTISRIFKKETGMNYQDWRLQWRLFRSIELLAERKSISEVAFALQFSSDSAFIDFFKKHTGKTPLKYMTEI</sequence>
<feature type="domain" description="HTH araC/xylS-type" evidence="4">
    <location>
        <begin position="157"/>
        <end position="257"/>
    </location>
</feature>
<dbReference type="InterPro" id="IPR018060">
    <property type="entry name" value="HTH_AraC"/>
</dbReference>
<dbReference type="AlphaFoldDB" id="A0A6I3LTX3"/>
<dbReference type="PROSITE" id="PS00041">
    <property type="entry name" value="HTH_ARAC_FAMILY_1"/>
    <property type="match status" value="1"/>
</dbReference>
<name>A0A6I3LTX3_9FLAO</name>
<comment type="caution">
    <text evidence="5">The sequence shown here is derived from an EMBL/GenBank/DDBJ whole genome shotgun (WGS) entry which is preliminary data.</text>
</comment>